<name>A0ABY6HUL1_9ARCH</name>
<dbReference type="InterPro" id="IPR002347">
    <property type="entry name" value="SDR_fam"/>
</dbReference>
<keyword evidence="4" id="KW-1185">Reference proteome</keyword>
<dbReference type="PRINTS" id="PR00081">
    <property type="entry name" value="GDHRDH"/>
</dbReference>
<gene>
    <name evidence="3" type="ORF">NEF87_002424</name>
</gene>
<evidence type="ECO:0000256" key="1">
    <source>
        <dbReference type="ARBA" id="ARBA00006484"/>
    </source>
</evidence>
<dbReference type="CDD" id="cd05233">
    <property type="entry name" value="SDR_c"/>
    <property type="match status" value="1"/>
</dbReference>
<dbReference type="PANTHER" id="PTHR42760:SF133">
    <property type="entry name" value="3-OXOACYL-[ACYL-CARRIER-PROTEIN] REDUCTASE"/>
    <property type="match status" value="1"/>
</dbReference>
<dbReference type="EMBL" id="CP104013">
    <property type="protein sequence ID" value="UYP46139.1"/>
    <property type="molecule type" value="Genomic_DNA"/>
</dbReference>
<sequence length="286" mass="31373">MGRFEGKTALIGGNLGKLKKDKFKMGLGGVIAKQLLDDGAQVVLVDTDFAIAQECAKALGGQSKAVECDLMKDRTYETEEYTDHRGNKKTKVVWKDNPALKMVEDIAQEYGKLDILITNFDKFEKARLDSTSEEMYNDLREQNITPTFHLLAAVRELFSAQRKTTGSYAKVVMITSMVGKAGMSMGAIYSAFKGSIVGLTKSLAREFGRFANVNTIACGPFAEKKMQGPREKIRDGFMATQTDMANQPITFDKIAPLAAFLASDDAIVINGQIISADGGLWLKLEQ</sequence>
<accession>A0ABY6HUL1</accession>
<protein>
    <recommendedName>
        <fullName evidence="5">SDR family oxidoreductase</fullName>
    </recommendedName>
</protein>
<proteinExistence type="inferred from homology"/>
<dbReference type="SUPFAM" id="SSF51735">
    <property type="entry name" value="NAD(P)-binding Rossmann-fold domains"/>
    <property type="match status" value="1"/>
</dbReference>
<keyword evidence="2" id="KW-0560">Oxidoreductase</keyword>
<evidence type="ECO:0000256" key="2">
    <source>
        <dbReference type="ARBA" id="ARBA00023002"/>
    </source>
</evidence>
<dbReference type="PANTHER" id="PTHR42760">
    <property type="entry name" value="SHORT-CHAIN DEHYDROGENASES/REDUCTASES FAMILY MEMBER"/>
    <property type="match status" value="1"/>
</dbReference>
<organism evidence="3 4">
    <name type="scientific">Candidatus Lokiarchaeum ossiferum</name>
    <dbReference type="NCBI Taxonomy" id="2951803"/>
    <lineage>
        <taxon>Archaea</taxon>
        <taxon>Promethearchaeati</taxon>
        <taxon>Promethearchaeota</taxon>
        <taxon>Promethearchaeia</taxon>
        <taxon>Promethearchaeales</taxon>
        <taxon>Promethearchaeaceae</taxon>
        <taxon>Candidatus Lokiarchaeum</taxon>
    </lineage>
</organism>
<evidence type="ECO:0000313" key="4">
    <source>
        <dbReference type="Proteomes" id="UP001208689"/>
    </source>
</evidence>
<evidence type="ECO:0008006" key="5">
    <source>
        <dbReference type="Google" id="ProtNLM"/>
    </source>
</evidence>
<evidence type="ECO:0000313" key="3">
    <source>
        <dbReference type="EMBL" id="UYP46139.1"/>
    </source>
</evidence>
<dbReference type="Gene3D" id="3.40.50.720">
    <property type="entry name" value="NAD(P)-binding Rossmann-like Domain"/>
    <property type="match status" value="1"/>
</dbReference>
<dbReference type="PRINTS" id="PR00080">
    <property type="entry name" value="SDRFAMILY"/>
</dbReference>
<comment type="similarity">
    <text evidence="1">Belongs to the short-chain dehydrogenases/reductases (SDR) family.</text>
</comment>
<dbReference type="InterPro" id="IPR036291">
    <property type="entry name" value="NAD(P)-bd_dom_sf"/>
</dbReference>
<dbReference type="Proteomes" id="UP001208689">
    <property type="component" value="Chromosome"/>
</dbReference>
<dbReference type="Pfam" id="PF13561">
    <property type="entry name" value="adh_short_C2"/>
    <property type="match status" value="1"/>
</dbReference>
<reference evidence="3" key="1">
    <citation type="submission" date="2022-09" db="EMBL/GenBank/DDBJ databases">
        <title>Actin cytoskeleton and complex cell architecture in an #Asgard archaeon.</title>
        <authorList>
            <person name="Ponce Toledo R.I."/>
            <person name="Schleper C."/>
            <person name="Rodrigues Oliveira T."/>
            <person name="Wollweber F."/>
            <person name="Xu J."/>
            <person name="Rittmann S."/>
            <person name="Klingl A."/>
            <person name="Pilhofer M."/>
        </authorList>
    </citation>
    <scope>NUCLEOTIDE SEQUENCE</scope>
    <source>
        <strain evidence="3">B-35</strain>
    </source>
</reference>